<feature type="binding site" evidence="8">
    <location>
        <position position="363"/>
    </location>
    <ligand>
        <name>[4Fe-4S] cluster</name>
        <dbReference type="ChEBI" id="CHEBI:49883"/>
    </ligand>
</feature>
<dbReference type="InterPro" id="IPR033941">
    <property type="entry name" value="IPMI_cat"/>
</dbReference>
<accession>A0A6I6JIP4</accession>
<dbReference type="AlphaFoldDB" id="A0A6I6JIP4"/>
<sequence length="419" mass="44095">MGQTLAEKILQNHTDQEITEAGQIVQCSVDMVLANDITAPLAIKSFKAMGAKKVFDKDKISLVCDHFTPNKDIDSAEQVKVVREFAEEMGVTHYYECGEVGVEHALLPEKGIVGPGDIVVGADSHTCTYGGLGAFATGMGSTDIGAAMALGETWFKVPPTIRVNLTGTPKEYVGAKDFVLNQIGRLGVSGALYKALEYGGEVVDNMSMEGRMTIANMAIEAGGKVGLFPVDAKTLEYAKQAGFSGGVAMTADADAVYEQVLNIDVTDMDPQVACPHLPDNVKPVDETAGLNIHQAVIGSCTNGRIEDMREAAAILKGRKVDPKVRCIILPATPSIWKACMSEGLMEIFMDAGCIVGPPTCGPCLGGHMGILAGGERAIATTNRNFKGRMGSLESEVFLSNPAVAAASAVAGEIINPAKL</sequence>
<dbReference type="NCBIfam" id="TIGR01343">
    <property type="entry name" value="hacA_fam"/>
    <property type="match status" value="1"/>
</dbReference>
<comment type="catalytic activity">
    <reaction evidence="8">
        <text>(2R,3S)-3-isopropylmalate = (2S)-2-isopropylmalate</text>
        <dbReference type="Rhea" id="RHEA:32287"/>
        <dbReference type="ChEBI" id="CHEBI:1178"/>
        <dbReference type="ChEBI" id="CHEBI:35121"/>
        <dbReference type="EC" id="4.2.1.33"/>
    </reaction>
</comment>
<evidence type="ECO:0000256" key="8">
    <source>
        <dbReference type="HAMAP-Rule" id="MF_01027"/>
    </source>
</evidence>
<comment type="subunit">
    <text evidence="8">Heterodimer of LeuC and LeuD.</text>
</comment>
<dbReference type="GO" id="GO:0046872">
    <property type="term" value="F:metal ion binding"/>
    <property type="evidence" value="ECO:0007669"/>
    <property type="project" value="UniProtKB-KW"/>
</dbReference>
<keyword evidence="8" id="KW-0028">Amino-acid biosynthesis</keyword>
<dbReference type="PANTHER" id="PTHR43822:SF16">
    <property type="entry name" value="3-ISOPROPYLMALATE DEHYDRATASE LARGE SUBUNIT 2"/>
    <property type="match status" value="1"/>
</dbReference>
<keyword evidence="4 8" id="KW-0408">Iron</keyword>
<dbReference type="EMBL" id="CP046400">
    <property type="protein sequence ID" value="QGY40950.1"/>
    <property type="molecule type" value="Genomic_DNA"/>
</dbReference>
<evidence type="ECO:0000256" key="6">
    <source>
        <dbReference type="ARBA" id="ARBA00023239"/>
    </source>
</evidence>
<keyword evidence="11" id="KW-1185">Reference proteome</keyword>
<dbReference type="PANTHER" id="PTHR43822">
    <property type="entry name" value="HOMOACONITASE, MITOCHONDRIAL-RELATED"/>
    <property type="match status" value="1"/>
</dbReference>
<dbReference type="NCBIfam" id="NF001614">
    <property type="entry name" value="PRK00402.1"/>
    <property type="match status" value="1"/>
</dbReference>
<evidence type="ECO:0000313" key="11">
    <source>
        <dbReference type="Proteomes" id="UP000428328"/>
    </source>
</evidence>
<dbReference type="InterPro" id="IPR036008">
    <property type="entry name" value="Aconitase_4Fe-4S_dom"/>
</dbReference>
<dbReference type="InterPro" id="IPR006251">
    <property type="entry name" value="Homoacnase/IPMdehydase_lsu"/>
</dbReference>
<evidence type="ECO:0000313" key="10">
    <source>
        <dbReference type="EMBL" id="QGY40950.1"/>
    </source>
</evidence>
<protein>
    <recommendedName>
        <fullName evidence="8">3-isopropylmalate dehydratase large subunit</fullName>
        <ecNumber evidence="8">4.2.1.33</ecNumber>
    </recommendedName>
    <alternativeName>
        <fullName evidence="8">Alpha-IPM isomerase</fullName>
        <shortName evidence="8">IPMI</shortName>
    </alternativeName>
    <alternativeName>
        <fullName evidence="8">Isopropylmalate isomerase</fullName>
    </alternativeName>
</protein>
<feature type="binding site" evidence="8">
    <location>
        <position position="300"/>
    </location>
    <ligand>
        <name>[4Fe-4S] cluster</name>
        <dbReference type="ChEBI" id="CHEBI:49883"/>
    </ligand>
</feature>
<keyword evidence="6 8" id="KW-0456">Lyase</keyword>
<dbReference type="NCBIfam" id="TIGR02086">
    <property type="entry name" value="IPMI_arch"/>
    <property type="match status" value="1"/>
</dbReference>
<dbReference type="HAMAP" id="MF_01027">
    <property type="entry name" value="LeuC_type2"/>
    <property type="match status" value="1"/>
</dbReference>
<evidence type="ECO:0000256" key="5">
    <source>
        <dbReference type="ARBA" id="ARBA00023014"/>
    </source>
</evidence>
<feature type="binding site" evidence="8">
    <location>
        <position position="360"/>
    </location>
    <ligand>
        <name>[4Fe-4S] cluster</name>
        <dbReference type="ChEBI" id="CHEBI:49883"/>
    </ligand>
</feature>
<dbReference type="PRINTS" id="PR00415">
    <property type="entry name" value="ACONITASE"/>
</dbReference>
<dbReference type="Proteomes" id="UP000428328">
    <property type="component" value="Chromosome"/>
</dbReference>
<dbReference type="GO" id="GO:0051539">
    <property type="term" value="F:4 iron, 4 sulfur cluster binding"/>
    <property type="evidence" value="ECO:0007669"/>
    <property type="project" value="UniProtKB-KW"/>
</dbReference>
<dbReference type="Pfam" id="PF00330">
    <property type="entry name" value="Aconitase"/>
    <property type="match status" value="1"/>
</dbReference>
<dbReference type="PROSITE" id="PS00450">
    <property type="entry name" value="ACONITASE_1"/>
    <property type="match status" value="1"/>
</dbReference>
<name>A0A6I6JIP4_9BACT</name>
<dbReference type="InterPro" id="IPR018136">
    <property type="entry name" value="Aconitase_4Fe-4S_BS"/>
</dbReference>
<dbReference type="InterPro" id="IPR011823">
    <property type="entry name" value="IsopropMal_deHydtase_lsu_bac"/>
</dbReference>
<dbReference type="PROSITE" id="PS01244">
    <property type="entry name" value="ACONITASE_2"/>
    <property type="match status" value="1"/>
</dbReference>
<dbReference type="CDD" id="cd01583">
    <property type="entry name" value="IPMI"/>
    <property type="match status" value="1"/>
</dbReference>
<comment type="pathway">
    <text evidence="8">Amino-acid biosynthesis; L-leucine biosynthesis; L-leucine from 3-methyl-2-oxobutanoate: step 2/4.</text>
</comment>
<evidence type="ECO:0000256" key="1">
    <source>
        <dbReference type="ARBA" id="ARBA00022430"/>
    </source>
</evidence>
<dbReference type="InterPro" id="IPR015931">
    <property type="entry name" value="Acnase/IPM_dHydase_lsu_aba_1/3"/>
</dbReference>
<dbReference type="KEGG" id="psel:GM415_12705"/>
<organism evidence="10 11">
    <name type="scientific">Pseudodesulfovibrio cashew</name>
    <dbReference type="NCBI Taxonomy" id="2678688"/>
    <lineage>
        <taxon>Bacteria</taxon>
        <taxon>Pseudomonadati</taxon>
        <taxon>Thermodesulfobacteriota</taxon>
        <taxon>Desulfovibrionia</taxon>
        <taxon>Desulfovibrionales</taxon>
        <taxon>Desulfovibrionaceae</taxon>
    </lineage>
</organism>
<dbReference type="InterPro" id="IPR050067">
    <property type="entry name" value="IPM_dehydratase_rel_enz"/>
</dbReference>
<gene>
    <name evidence="8 10" type="primary">leuC</name>
    <name evidence="10" type="ORF">GM415_12705</name>
</gene>
<evidence type="ECO:0000256" key="7">
    <source>
        <dbReference type="ARBA" id="ARBA00023304"/>
    </source>
</evidence>
<dbReference type="UniPathway" id="UPA00048">
    <property type="reaction ID" value="UER00071"/>
</dbReference>
<comment type="similarity">
    <text evidence="8">Belongs to the aconitase/IPM isomerase family. LeuC type 2 subfamily.</text>
</comment>
<evidence type="ECO:0000256" key="3">
    <source>
        <dbReference type="ARBA" id="ARBA00022723"/>
    </source>
</evidence>
<dbReference type="RefSeq" id="WP_158948742.1">
    <property type="nucleotide sequence ID" value="NZ_CP046400.1"/>
</dbReference>
<keyword evidence="2 8" id="KW-0004">4Fe-4S</keyword>
<evidence type="ECO:0000256" key="2">
    <source>
        <dbReference type="ARBA" id="ARBA00022485"/>
    </source>
</evidence>
<evidence type="ECO:0000259" key="9">
    <source>
        <dbReference type="Pfam" id="PF00330"/>
    </source>
</evidence>
<dbReference type="SUPFAM" id="SSF53732">
    <property type="entry name" value="Aconitase iron-sulfur domain"/>
    <property type="match status" value="1"/>
</dbReference>
<dbReference type="InterPro" id="IPR011826">
    <property type="entry name" value="HAcnase/IPMdehydase_lsu_prok"/>
</dbReference>
<dbReference type="GO" id="GO:0003861">
    <property type="term" value="F:3-isopropylmalate dehydratase activity"/>
    <property type="evidence" value="ECO:0007669"/>
    <property type="project" value="UniProtKB-UniRule"/>
</dbReference>
<comment type="function">
    <text evidence="8">Catalyzes the isomerization between 2-isopropylmalate and 3-isopropylmalate, via the formation of 2-isopropylmaleate.</text>
</comment>
<dbReference type="GO" id="GO:0009098">
    <property type="term" value="P:L-leucine biosynthetic process"/>
    <property type="evidence" value="ECO:0007669"/>
    <property type="project" value="UniProtKB-UniRule"/>
</dbReference>
<feature type="domain" description="Aconitase/3-isopropylmalate dehydratase large subunit alpha/beta/alpha" evidence="9">
    <location>
        <begin position="7"/>
        <end position="287"/>
    </location>
</feature>
<reference evidence="10 11" key="1">
    <citation type="submission" date="2019-11" db="EMBL/GenBank/DDBJ databases">
        <authorList>
            <person name="Zheng R.K."/>
            <person name="Sun C.M."/>
        </authorList>
    </citation>
    <scope>NUCLEOTIDE SEQUENCE [LARGE SCALE GENOMIC DNA]</scope>
    <source>
        <strain evidence="10 11">SRB007</strain>
    </source>
</reference>
<keyword evidence="7 8" id="KW-0100">Branched-chain amino acid biosynthesis</keyword>
<keyword evidence="3 8" id="KW-0479">Metal-binding</keyword>
<dbReference type="NCBIfam" id="TIGR02083">
    <property type="entry name" value="LEU2"/>
    <property type="match status" value="1"/>
</dbReference>
<keyword evidence="5 8" id="KW-0411">Iron-sulfur</keyword>
<dbReference type="Gene3D" id="3.30.499.10">
    <property type="entry name" value="Aconitase, domain 3"/>
    <property type="match status" value="2"/>
</dbReference>
<proteinExistence type="inferred from homology"/>
<dbReference type="InterPro" id="IPR001030">
    <property type="entry name" value="Acoase/IPM_deHydtase_lsu_aba"/>
</dbReference>
<dbReference type="EC" id="4.2.1.33" evidence="8"/>
<comment type="cofactor">
    <cofactor evidence="8">
        <name>[4Fe-4S] cluster</name>
        <dbReference type="ChEBI" id="CHEBI:49883"/>
    </cofactor>
    <text evidence="8">Binds 1 [4Fe-4S] cluster per subunit.</text>
</comment>
<keyword evidence="1 8" id="KW-0432">Leucine biosynthesis</keyword>
<evidence type="ECO:0000256" key="4">
    <source>
        <dbReference type="ARBA" id="ARBA00023004"/>
    </source>
</evidence>